<keyword evidence="3" id="KW-1185">Reference proteome</keyword>
<reference evidence="2" key="2">
    <citation type="submission" date="2015-03" db="UniProtKB">
        <authorList>
            <consortium name="EnsemblPlants"/>
        </authorList>
    </citation>
    <scope>IDENTIFICATION</scope>
</reference>
<dbReference type="EnsemblPlants" id="Bo8g016240.1">
    <property type="protein sequence ID" value="Bo8g016240.1"/>
    <property type="gene ID" value="Bo8g016240"/>
</dbReference>
<dbReference type="STRING" id="109376.A0A0D3DJS7"/>
<dbReference type="eggNOG" id="KOG0017">
    <property type="taxonomic scope" value="Eukaryota"/>
</dbReference>
<evidence type="ECO:0000256" key="1">
    <source>
        <dbReference type="SAM" id="MobiDB-lite"/>
    </source>
</evidence>
<organism evidence="2 3">
    <name type="scientific">Brassica oleracea var. oleracea</name>
    <dbReference type="NCBI Taxonomy" id="109376"/>
    <lineage>
        <taxon>Eukaryota</taxon>
        <taxon>Viridiplantae</taxon>
        <taxon>Streptophyta</taxon>
        <taxon>Embryophyta</taxon>
        <taxon>Tracheophyta</taxon>
        <taxon>Spermatophyta</taxon>
        <taxon>Magnoliopsida</taxon>
        <taxon>eudicotyledons</taxon>
        <taxon>Gunneridae</taxon>
        <taxon>Pentapetalae</taxon>
        <taxon>rosids</taxon>
        <taxon>malvids</taxon>
        <taxon>Brassicales</taxon>
        <taxon>Brassicaceae</taxon>
        <taxon>Brassiceae</taxon>
        <taxon>Brassica</taxon>
    </lineage>
</organism>
<feature type="compositionally biased region" description="Basic and acidic residues" evidence="1">
    <location>
        <begin position="601"/>
        <end position="610"/>
    </location>
</feature>
<protein>
    <submittedName>
        <fullName evidence="2">Uncharacterized protein</fullName>
    </submittedName>
</protein>
<dbReference type="Gramene" id="Bo8g016240.1">
    <property type="protein sequence ID" value="Bo8g016240.1"/>
    <property type="gene ID" value="Bo8g016240"/>
</dbReference>
<accession>A0A0D3DJS7</accession>
<feature type="compositionally biased region" description="Basic and acidic residues" evidence="1">
    <location>
        <begin position="562"/>
        <end position="573"/>
    </location>
</feature>
<evidence type="ECO:0000313" key="2">
    <source>
        <dbReference type="EnsemblPlants" id="Bo8g016240.1"/>
    </source>
</evidence>
<reference evidence="2 3" key="1">
    <citation type="journal article" date="2014" name="Genome Biol.">
        <title>Transcriptome and methylome profiling reveals relics of genome dominance in the mesopolyploid Brassica oleracea.</title>
        <authorList>
            <person name="Parkin I.A."/>
            <person name="Koh C."/>
            <person name="Tang H."/>
            <person name="Robinson S.J."/>
            <person name="Kagale S."/>
            <person name="Clarke W.E."/>
            <person name="Town C.D."/>
            <person name="Nixon J."/>
            <person name="Krishnakumar V."/>
            <person name="Bidwell S.L."/>
            <person name="Denoeud F."/>
            <person name="Belcram H."/>
            <person name="Links M.G."/>
            <person name="Just J."/>
            <person name="Clarke C."/>
            <person name="Bender T."/>
            <person name="Huebert T."/>
            <person name="Mason A.S."/>
            <person name="Pires J.C."/>
            <person name="Barker G."/>
            <person name="Moore J."/>
            <person name="Walley P.G."/>
            <person name="Manoli S."/>
            <person name="Batley J."/>
            <person name="Edwards D."/>
            <person name="Nelson M.N."/>
            <person name="Wang X."/>
            <person name="Paterson A.H."/>
            <person name="King G."/>
            <person name="Bancroft I."/>
            <person name="Chalhoub B."/>
            <person name="Sharpe A.G."/>
        </authorList>
    </citation>
    <scope>NUCLEOTIDE SEQUENCE</scope>
    <source>
        <strain evidence="2 3">cv. TO1000</strain>
    </source>
</reference>
<feature type="region of interest" description="Disordered" evidence="1">
    <location>
        <begin position="107"/>
        <end position="141"/>
    </location>
</feature>
<sequence length="618" mass="70797">MHDPGGHLCNATGQKLDAQGTAFLEPDTDATGAAIPVDEPARPRTLADYNRPDEYYTNRSAIRHQGDSIFDNEFGEVLEQEKLEEDAFLVESSMSVGSSYWCRPIPLPEHRSTSSPERTTEKISQQPKDAPKQEQSTIAETSLVEIDQRQWDGYEPLMEVQATNEGLQLEKKVKSRKPFILKHLRREANKVELDGFHKRVKRVPKDMFFEDAYYKEKLDDDRHPSSIIDRHPWLDELPGYTVEIEPIEERMHKSETSHFYVPKHQRPCEAVGIHKRVKWIHDPVKFVVHCFVFEDESPIPPERSVQPGSYIGVLDEHQHALISQSGLGYRGYFDKDPDTCLKIFASCDRYSQEVMILSFKSCESLLFSNPFQRNCLFVLLEDKQKGKSGGVDRPWILPTFSHELHSHVRCLAMDGDIPTVRLSPSFDTRYSFELAFQCTGSCREEERMSIDAELLTLIDMDARTWAKHISRPFETQKPHQYVHHEGEELQGAHNYAINSDQGRTTGNKWTRNQGYDENTFCEFHQTRGHSTTNCKVLGARLTAKLLAGELSKVTSVEDLILETDRPPKMDKNPPVENSPQRNQSGDKHVMPVLLRSSQSASREEVVEKRNACRSMQNS</sequence>
<dbReference type="Proteomes" id="UP000032141">
    <property type="component" value="Chromosome C8"/>
</dbReference>
<feature type="compositionally biased region" description="Polar residues" evidence="1">
    <location>
        <begin position="113"/>
        <end position="140"/>
    </location>
</feature>
<dbReference type="AlphaFoldDB" id="A0A0D3DJS7"/>
<feature type="region of interest" description="Disordered" evidence="1">
    <location>
        <begin position="561"/>
        <end position="618"/>
    </location>
</feature>
<name>A0A0D3DJS7_BRAOL</name>
<evidence type="ECO:0000313" key="3">
    <source>
        <dbReference type="Proteomes" id="UP000032141"/>
    </source>
</evidence>
<dbReference type="HOGENOM" id="CLU_442366_0_0_1"/>
<proteinExistence type="predicted"/>